<name>A0AA86QGW7_9EUKA</name>
<dbReference type="EMBL" id="CAXDID020000207">
    <property type="protein sequence ID" value="CAL6055820.1"/>
    <property type="molecule type" value="Genomic_DNA"/>
</dbReference>
<reference evidence="2" key="1">
    <citation type="submission" date="2023-06" db="EMBL/GenBank/DDBJ databases">
        <authorList>
            <person name="Kurt Z."/>
        </authorList>
    </citation>
    <scope>NUCLEOTIDE SEQUENCE</scope>
</reference>
<dbReference type="EMBL" id="CAXDID020000207">
    <property type="protein sequence ID" value="CAL6055810.1"/>
    <property type="molecule type" value="Genomic_DNA"/>
</dbReference>
<keyword evidence="5" id="KW-1185">Reference proteome</keyword>
<reference evidence="3 5" key="2">
    <citation type="submission" date="2024-07" db="EMBL/GenBank/DDBJ databases">
        <authorList>
            <person name="Akdeniz Z."/>
        </authorList>
    </citation>
    <scope>NUCLEOTIDE SEQUENCE [LARGE SCALE GENOMIC DNA]</scope>
</reference>
<proteinExistence type="predicted"/>
<dbReference type="AlphaFoldDB" id="A0AA86QGW7"/>
<dbReference type="Proteomes" id="UP001642409">
    <property type="component" value="Unassembled WGS sequence"/>
</dbReference>
<gene>
    <name evidence="3" type="ORF">HINF_LOCUS46724</name>
    <name evidence="4" type="ORF">HINF_LOCUS46729</name>
    <name evidence="1" type="ORF">HINF_LOCUS46741</name>
    <name evidence="2" type="ORF">HINF_LOCUS46746</name>
</gene>
<evidence type="ECO:0000313" key="2">
    <source>
        <dbReference type="EMBL" id="CAI9959101.1"/>
    </source>
</evidence>
<accession>A0AA86QGW7</accession>
<protein>
    <submittedName>
        <fullName evidence="3">Hypothetical_protein</fullName>
    </submittedName>
</protein>
<comment type="caution">
    <text evidence="2">The sequence shown here is derived from an EMBL/GenBank/DDBJ whole genome shotgun (WGS) entry which is preliminary data.</text>
</comment>
<dbReference type="EMBL" id="CATOUU010000914">
    <property type="protein sequence ID" value="CAI9959096.1"/>
    <property type="molecule type" value="Genomic_DNA"/>
</dbReference>
<organism evidence="2">
    <name type="scientific">Hexamita inflata</name>
    <dbReference type="NCBI Taxonomy" id="28002"/>
    <lineage>
        <taxon>Eukaryota</taxon>
        <taxon>Metamonada</taxon>
        <taxon>Diplomonadida</taxon>
        <taxon>Hexamitidae</taxon>
        <taxon>Hexamitinae</taxon>
        <taxon>Hexamita</taxon>
    </lineage>
</organism>
<dbReference type="EMBL" id="CATOUU010000914">
    <property type="protein sequence ID" value="CAI9959101.1"/>
    <property type="molecule type" value="Genomic_DNA"/>
</dbReference>
<evidence type="ECO:0000313" key="3">
    <source>
        <dbReference type="EMBL" id="CAL6055810.1"/>
    </source>
</evidence>
<evidence type="ECO:0000313" key="1">
    <source>
        <dbReference type="EMBL" id="CAI9959096.1"/>
    </source>
</evidence>
<evidence type="ECO:0000313" key="5">
    <source>
        <dbReference type="Proteomes" id="UP001642409"/>
    </source>
</evidence>
<evidence type="ECO:0000313" key="4">
    <source>
        <dbReference type="EMBL" id="CAL6055820.1"/>
    </source>
</evidence>
<sequence length="105" mass="12261">MQLYAIQNIICVHQGMWHVNQIRNISFNTYVVSVPVLRTQAIENQLQIHIYVFIKAIQSNSKISCLFLIHINFVCNILSIKAVYTRLQTIEQTHYLEPAQLSLLY</sequence>